<gene>
    <name evidence="6" type="ORF">H6G03_11785</name>
</gene>
<dbReference type="NCBIfam" id="TIGR03804">
    <property type="entry name" value="para_beta_helix"/>
    <property type="match status" value="3"/>
</dbReference>
<dbReference type="Gene3D" id="3.30.70.1070">
    <property type="entry name" value="Sporulation related repeat"/>
    <property type="match status" value="1"/>
</dbReference>
<dbReference type="InterPro" id="IPR051550">
    <property type="entry name" value="SCF-Subunits/Alg-Epimerases"/>
</dbReference>
<name>A0A926ZGP6_9CYAN</name>
<evidence type="ECO:0000256" key="4">
    <source>
        <dbReference type="SAM" id="MobiDB-lite"/>
    </source>
</evidence>
<dbReference type="SUPFAM" id="SSF51126">
    <property type="entry name" value="Pectin lyase-like"/>
    <property type="match status" value="1"/>
</dbReference>
<feature type="compositionally biased region" description="Low complexity" evidence="4">
    <location>
        <begin position="526"/>
        <end position="535"/>
    </location>
</feature>
<sequence length="610" mass="64578">MNLKHSYPQRKNYSLKPIPTSISDKNKYSQLGTIATLGIAIALSPWVNTAAIAQLPIQRTSVELAQSTAQTTQLFVNPANGNDTAGNGSNGSPFKTITQALRVAQPNTTIILAPGTYSEESGETFPIILKPGVSIQGDPANKGRNAIIKGGGQFISRTFARQNIAILAADKSAIVGVTVTNSNRRGYGLWIEFSSPLVTDNTFIGNSHDGISVTGSSAPVIRNNYFADNGANGITIYNSSKPELRENVFERTGFGINIGHTATPMLVGNRITQNIDGVVVQNKAQPVLRGNTIEENSRDGVVAIGEARPDLGIAQQPGGNVFRNNRRLDINGKTSSQTIPAFGNQLAGGRISGRLDLSGTIVAAAPENVEPPPTAISTIIPNPTQTRSTNNFPSGSGGAVQIPVPPPLSSGEPVQVRQTIPNSRRPNTPTAIVPPPANQTEPVEITAPPPRSSDVSPSLPSFSSTREDNRGANFSTQPVRQSRGTLPDSGVEAGLLPVPGSEIPVSNSNNLPSVAISPDNPLPQESRYSPRPSSTSRAVALGLRYRVIVDVGSARQQRLLRSLVPGAFRTRSNGRAVMQVGAYSDRTEAEEMLQKLNSNGLNASIEELQL</sequence>
<evidence type="ECO:0000259" key="5">
    <source>
        <dbReference type="PROSITE" id="PS51724"/>
    </source>
</evidence>
<dbReference type="PROSITE" id="PS51724">
    <property type="entry name" value="SPOR"/>
    <property type="match status" value="1"/>
</dbReference>
<reference evidence="6" key="2">
    <citation type="submission" date="2020-08" db="EMBL/GenBank/DDBJ databases">
        <authorList>
            <person name="Chen M."/>
            <person name="Teng W."/>
            <person name="Zhao L."/>
            <person name="Hu C."/>
            <person name="Zhou Y."/>
            <person name="Han B."/>
            <person name="Song L."/>
            <person name="Shu W."/>
        </authorList>
    </citation>
    <scope>NUCLEOTIDE SEQUENCE</scope>
    <source>
        <strain evidence="6">FACHB-1375</strain>
    </source>
</reference>
<comment type="pathway">
    <text evidence="1">Protein modification; protein ubiquitination.</text>
</comment>
<keyword evidence="3" id="KW-0833">Ubl conjugation pathway</keyword>
<evidence type="ECO:0000313" key="6">
    <source>
        <dbReference type="EMBL" id="MBD2181779.1"/>
    </source>
</evidence>
<dbReference type="Gene3D" id="2.160.20.10">
    <property type="entry name" value="Single-stranded right-handed beta-helix, Pectin lyase-like"/>
    <property type="match status" value="1"/>
</dbReference>
<feature type="domain" description="SPOR" evidence="5">
    <location>
        <begin position="570"/>
        <end position="610"/>
    </location>
</feature>
<dbReference type="EMBL" id="JACJPW010000026">
    <property type="protein sequence ID" value="MBD2181779.1"/>
    <property type="molecule type" value="Genomic_DNA"/>
</dbReference>
<dbReference type="GO" id="GO:0042834">
    <property type="term" value="F:peptidoglycan binding"/>
    <property type="evidence" value="ECO:0007669"/>
    <property type="project" value="InterPro"/>
</dbReference>
<dbReference type="InterPro" id="IPR036680">
    <property type="entry name" value="SPOR-like_sf"/>
</dbReference>
<dbReference type="InterPro" id="IPR012334">
    <property type="entry name" value="Pectin_lyas_fold"/>
</dbReference>
<dbReference type="InterPro" id="IPR022441">
    <property type="entry name" value="Para_beta_helix_rpt-2"/>
</dbReference>
<dbReference type="RefSeq" id="WP_190464592.1">
    <property type="nucleotide sequence ID" value="NZ_JACJPW010000026.1"/>
</dbReference>
<dbReference type="SMART" id="SM00710">
    <property type="entry name" value="PbH1"/>
    <property type="match status" value="6"/>
</dbReference>
<accession>A0A926ZGP6</accession>
<feature type="compositionally biased region" description="Polar residues" evidence="4">
    <location>
        <begin position="376"/>
        <end position="394"/>
    </location>
</feature>
<keyword evidence="7" id="KW-1185">Reference proteome</keyword>
<organism evidence="6 7">
    <name type="scientific">Aerosakkonema funiforme FACHB-1375</name>
    <dbReference type="NCBI Taxonomy" id="2949571"/>
    <lineage>
        <taxon>Bacteria</taxon>
        <taxon>Bacillati</taxon>
        <taxon>Cyanobacteriota</taxon>
        <taxon>Cyanophyceae</taxon>
        <taxon>Oscillatoriophycideae</taxon>
        <taxon>Aerosakkonematales</taxon>
        <taxon>Aerosakkonemataceae</taxon>
        <taxon>Aerosakkonema</taxon>
    </lineage>
</organism>
<evidence type="ECO:0000256" key="2">
    <source>
        <dbReference type="ARBA" id="ARBA00022737"/>
    </source>
</evidence>
<evidence type="ECO:0000256" key="3">
    <source>
        <dbReference type="ARBA" id="ARBA00022786"/>
    </source>
</evidence>
<dbReference type="Proteomes" id="UP000641646">
    <property type="component" value="Unassembled WGS sequence"/>
</dbReference>
<feature type="compositionally biased region" description="Polar residues" evidence="4">
    <location>
        <begin position="472"/>
        <end position="484"/>
    </location>
</feature>
<evidence type="ECO:0000256" key="1">
    <source>
        <dbReference type="ARBA" id="ARBA00004906"/>
    </source>
</evidence>
<dbReference type="Pfam" id="PF07602">
    <property type="entry name" value="DUF1565"/>
    <property type="match status" value="1"/>
</dbReference>
<dbReference type="AlphaFoldDB" id="A0A926ZGP6"/>
<proteinExistence type="predicted"/>
<dbReference type="InterPro" id="IPR006626">
    <property type="entry name" value="PbH1"/>
</dbReference>
<dbReference type="InterPro" id="IPR011050">
    <property type="entry name" value="Pectin_lyase_fold/virulence"/>
</dbReference>
<dbReference type="PANTHER" id="PTHR22990">
    <property type="entry name" value="F-BOX ONLY PROTEIN"/>
    <property type="match status" value="1"/>
</dbReference>
<dbReference type="InterPro" id="IPR007730">
    <property type="entry name" value="SPOR-like_dom"/>
</dbReference>
<feature type="compositionally biased region" description="Low complexity" evidence="4">
    <location>
        <begin position="452"/>
        <end position="464"/>
    </location>
</feature>
<dbReference type="PANTHER" id="PTHR22990:SF15">
    <property type="entry name" value="F-BOX ONLY PROTEIN 10"/>
    <property type="match status" value="1"/>
</dbReference>
<protein>
    <submittedName>
        <fullName evidence="6">DUF1565 domain-containing protein</fullName>
    </submittedName>
</protein>
<feature type="compositionally biased region" description="Polar residues" evidence="4">
    <location>
        <begin position="416"/>
        <end position="430"/>
    </location>
</feature>
<evidence type="ECO:0000313" key="7">
    <source>
        <dbReference type="Proteomes" id="UP000641646"/>
    </source>
</evidence>
<dbReference type="InterPro" id="IPR011459">
    <property type="entry name" value="DUF1565"/>
</dbReference>
<feature type="region of interest" description="Disordered" evidence="4">
    <location>
        <begin position="366"/>
        <end position="535"/>
    </location>
</feature>
<comment type="caution">
    <text evidence="6">The sequence shown here is derived from an EMBL/GenBank/DDBJ whole genome shotgun (WGS) entry which is preliminary data.</text>
</comment>
<reference evidence="6" key="1">
    <citation type="journal article" date="2015" name="ISME J.">
        <title>Draft Genome Sequence of Streptomyces incarnatus NRRL8089, which Produces the Nucleoside Antibiotic Sinefungin.</title>
        <authorList>
            <person name="Oshima K."/>
            <person name="Hattori M."/>
            <person name="Shimizu H."/>
            <person name="Fukuda K."/>
            <person name="Nemoto M."/>
            <person name="Inagaki K."/>
            <person name="Tamura T."/>
        </authorList>
    </citation>
    <scope>NUCLEOTIDE SEQUENCE</scope>
    <source>
        <strain evidence="6">FACHB-1375</strain>
    </source>
</reference>
<keyword evidence="2" id="KW-0677">Repeat</keyword>